<comment type="subcellular location">
    <subcellularLocation>
        <location evidence="1 8">Bacterial flagellum basal body</location>
    </subcellularLocation>
</comment>
<dbReference type="InterPro" id="IPR019776">
    <property type="entry name" value="Flagellar_basal_body_rod_CS"/>
</dbReference>
<dbReference type="EMBL" id="NVVJ01000010">
    <property type="protein sequence ID" value="PCJ26662.1"/>
    <property type="molecule type" value="Genomic_DNA"/>
</dbReference>
<feature type="domain" description="Flagellar hook protein FlgE/F/G-like D1" evidence="11">
    <location>
        <begin position="96"/>
        <end position="158"/>
    </location>
</feature>
<keyword evidence="12" id="KW-0282">Flagellum</keyword>
<feature type="domain" description="Flagellar basal-body/hook protein C-terminal" evidence="10">
    <location>
        <begin position="216"/>
        <end position="259"/>
    </location>
</feature>
<evidence type="ECO:0000259" key="11">
    <source>
        <dbReference type="Pfam" id="PF22692"/>
    </source>
</evidence>
<dbReference type="PANTHER" id="PTHR30435:SF19">
    <property type="entry name" value="FLAGELLAR BASAL-BODY ROD PROTEIN FLGG"/>
    <property type="match status" value="1"/>
</dbReference>
<reference evidence="13" key="1">
    <citation type="submission" date="2017-08" db="EMBL/GenBank/DDBJ databases">
        <title>A dynamic microbial community with high functional redundancy inhabits the cold, oxic subseafloor aquifer.</title>
        <authorList>
            <person name="Tully B.J."/>
            <person name="Wheat C.G."/>
            <person name="Glazer B.T."/>
            <person name="Huber J.A."/>
        </authorList>
    </citation>
    <scope>NUCLEOTIDE SEQUENCE [LARGE SCALE GENOMIC DNA]</scope>
</reference>
<name>A0A2A5B590_9GAMM</name>
<dbReference type="SUPFAM" id="SSF117143">
    <property type="entry name" value="Flagellar hook protein flgE"/>
    <property type="match status" value="1"/>
</dbReference>
<dbReference type="InterPro" id="IPR012834">
    <property type="entry name" value="FlgG_G_neg"/>
</dbReference>
<dbReference type="InterPro" id="IPR053967">
    <property type="entry name" value="LlgE_F_G-like_D1"/>
</dbReference>
<comment type="subunit">
    <text evidence="5 8">The basal body constitutes a major portion of the flagellar organelle and consists of four rings (L,P,S, and M) mounted on a central rod. The rod consists of about 26 subunits of FlgG in the distal portion, and FlgB, FlgC and FlgF are thought to build up the proximal portion of the rod with about 6 subunits each.</text>
</comment>
<dbReference type="Proteomes" id="UP000218327">
    <property type="component" value="Unassembled WGS sequence"/>
</dbReference>
<dbReference type="GO" id="GO:0009426">
    <property type="term" value="C:bacterial-type flagellum basal body, distal rod"/>
    <property type="evidence" value="ECO:0007669"/>
    <property type="project" value="UniProtKB-UniRule"/>
</dbReference>
<evidence type="ECO:0000259" key="9">
    <source>
        <dbReference type="Pfam" id="PF00460"/>
    </source>
</evidence>
<dbReference type="InterPro" id="IPR010930">
    <property type="entry name" value="Flg_bb/hook_C_dom"/>
</dbReference>
<evidence type="ECO:0000256" key="8">
    <source>
        <dbReference type="RuleBase" id="RU362116"/>
    </source>
</evidence>
<dbReference type="PROSITE" id="PS00588">
    <property type="entry name" value="FLAGELLA_BB_ROD"/>
    <property type="match status" value="1"/>
</dbReference>
<accession>A0A2A5B590</accession>
<dbReference type="InterPro" id="IPR020013">
    <property type="entry name" value="Flagellar_FlgE/F/G"/>
</dbReference>
<dbReference type="AlphaFoldDB" id="A0A2A5B590"/>
<evidence type="ECO:0000256" key="3">
    <source>
        <dbReference type="ARBA" id="ARBA00017948"/>
    </source>
</evidence>
<dbReference type="InterPro" id="IPR037925">
    <property type="entry name" value="FlgE/F/G-like"/>
</dbReference>
<sequence>MTQALWIAKTGLDAQQTKMSVISNNLANASTAGYKRSRAVFEDLLYQNQRQPGAQSSQDTVYSTGLMIGTGVRTVATEKLFSQGNLSQTENPLDIAIEGKGFLQVLLPDGSLAYTRDGSIQVDNQGQLVTPNGYAIQPSVNIPANAQSITIAKDGTVSISLQGIVATTQVGNIQLADFINPAGLQPMGSNLYLETTSSGSPQVGAPGLGGLGSVLQGYIEGSNVNVVEELVNMIETQRAYEMNSKAISTADQMLQYVNNNL</sequence>
<evidence type="ECO:0000256" key="6">
    <source>
        <dbReference type="ARBA" id="ARBA00032912"/>
    </source>
</evidence>
<dbReference type="Pfam" id="PF22692">
    <property type="entry name" value="LlgE_F_G_D1"/>
    <property type="match status" value="1"/>
</dbReference>
<dbReference type="Pfam" id="PF00460">
    <property type="entry name" value="Flg_bb_rod"/>
    <property type="match status" value="1"/>
</dbReference>
<evidence type="ECO:0000313" key="12">
    <source>
        <dbReference type="EMBL" id="PCJ26662.1"/>
    </source>
</evidence>
<evidence type="ECO:0000256" key="5">
    <source>
        <dbReference type="ARBA" id="ARBA00025933"/>
    </source>
</evidence>
<keyword evidence="12" id="KW-0969">Cilium</keyword>
<evidence type="ECO:0000259" key="10">
    <source>
        <dbReference type="Pfam" id="PF06429"/>
    </source>
</evidence>
<organism evidence="12 13">
    <name type="scientific">SAR86 cluster bacterium</name>
    <dbReference type="NCBI Taxonomy" id="2030880"/>
    <lineage>
        <taxon>Bacteria</taxon>
        <taxon>Pseudomonadati</taxon>
        <taxon>Pseudomonadota</taxon>
        <taxon>Gammaproteobacteria</taxon>
        <taxon>SAR86 cluster</taxon>
    </lineage>
</organism>
<comment type="caution">
    <text evidence="12">The sequence shown here is derived from an EMBL/GenBank/DDBJ whole genome shotgun (WGS) entry which is preliminary data.</text>
</comment>
<dbReference type="PANTHER" id="PTHR30435">
    <property type="entry name" value="FLAGELLAR PROTEIN"/>
    <property type="match status" value="1"/>
</dbReference>
<keyword evidence="4 8" id="KW-0975">Bacterial flagellum</keyword>
<comment type="similarity">
    <text evidence="2 8">Belongs to the flagella basal body rod proteins family.</text>
</comment>
<evidence type="ECO:0000256" key="4">
    <source>
        <dbReference type="ARBA" id="ARBA00023143"/>
    </source>
</evidence>
<dbReference type="InterPro" id="IPR001444">
    <property type="entry name" value="Flag_bb_rod_N"/>
</dbReference>
<gene>
    <name evidence="12" type="primary">flgG</name>
    <name evidence="12" type="ORF">COA96_04905</name>
</gene>
<evidence type="ECO:0000256" key="7">
    <source>
        <dbReference type="NCBIfam" id="TIGR02488"/>
    </source>
</evidence>
<dbReference type="NCBIfam" id="TIGR02488">
    <property type="entry name" value="flgG_G_neg"/>
    <property type="match status" value="1"/>
</dbReference>
<evidence type="ECO:0000256" key="2">
    <source>
        <dbReference type="ARBA" id="ARBA00009677"/>
    </source>
</evidence>
<dbReference type="GO" id="GO:0071978">
    <property type="term" value="P:bacterial-type flagellum-dependent swarming motility"/>
    <property type="evidence" value="ECO:0007669"/>
    <property type="project" value="TreeGrafter"/>
</dbReference>
<evidence type="ECO:0000256" key="1">
    <source>
        <dbReference type="ARBA" id="ARBA00004117"/>
    </source>
</evidence>
<feature type="domain" description="Flagellar basal body rod protein N-terminal" evidence="9">
    <location>
        <begin position="7"/>
        <end position="35"/>
    </location>
</feature>
<proteinExistence type="inferred from homology"/>
<keyword evidence="12" id="KW-0966">Cell projection</keyword>
<dbReference type="Pfam" id="PF06429">
    <property type="entry name" value="Flg_bbr_C"/>
    <property type="match status" value="1"/>
</dbReference>
<protein>
    <recommendedName>
        <fullName evidence="3 7">Flagellar basal-body rod protein FlgG</fullName>
    </recommendedName>
    <alternativeName>
        <fullName evidence="6 8">Distal rod protein</fullName>
    </alternativeName>
</protein>
<dbReference type="NCBIfam" id="TIGR03506">
    <property type="entry name" value="FlgEFG_subfam"/>
    <property type="match status" value="2"/>
</dbReference>
<evidence type="ECO:0000313" key="13">
    <source>
        <dbReference type="Proteomes" id="UP000218327"/>
    </source>
</evidence>